<keyword evidence="3" id="KW-1185">Reference proteome</keyword>
<protein>
    <recommendedName>
        <fullName evidence="4">DH domain-containing protein</fullName>
    </recommendedName>
</protein>
<evidence type="ECO:0008006" key="4">
    <source>
        <dbReference type="Google" id="ProtNLM"/>
    </source>
</evidence>
<dbReference type="STRING" id="27349.A0A0L6V124"/>
<dbReference type="Proteomes" id="UP000037035">
    <property type="component" value="Unassembled WGS sequence"/>
</dbReference>
<feature type="region of interest" description="Disordered" evidence="1">
    <location>
        <begin position="570"/>
        <end position="708"/>
    </location>
</feature>
<feature type="compositionally biased region" description="Pro residues" evidence="1">
    <location>
        <begin position="275"/>
        <end position="287"/>
    </location>
</feature>
<feature type="compositionally biased region" description="Polar residues" evidence="1">
    <location>
        <begin position="665"/>
        <end position="676"/>
    </location>
</feature>
<evidence type="ECO:0000313" key="2">
    <source>
        <dbReference type="EMBL" id="KNZ54217.1"/>
    </source>
</evidence>
<feature type="compositionally biased region" description="Low complexity" evidence="1">
    <location>
        <begin position="342"/>
        <end position="354"/>
    </location>
</feature>
<dbReference type="Gene3D" id="1.20.900.10">
    <property type="entry name" value="Dbl homology (DH) domain"/>
    <property type="match status" value="1"/>
</dbReference>
<feature type="compositionally biased region" description="Polar residues" evidence="1">
    <location>
        <begin position="799"/>
        <end position="812"/>
    </location>
</feature>
<proteinExistence type="predicted"/>
<feature type="region of interest" description="Disordered" evidence="1">
    <location>
        <begin position="1"/>
        <end position="26"/>
    </location>
</feature>
<reference evidence="2 3" key="1">
    <citation type="submission" date="2015-08" db="EMBL/GenBank/DDBJ databases">
        <title>Next Generation Sequencing and Analysis of the Genome of Puccinia sorghi L Schw, the Causal Agent of Maize Common Rust.</title>
        <authorList>
            <person name="Rochi L."/>
            <person name="Burguener G."/>
            <person name="Darino M."/>
            <person name="Turjanski A."/>
            <person name="Kreff E."/>
            <person name="Dieguez M.J."/>
            <person name="Sacco F."/>
        </authorList>
    </citation>
    <scope>NUCLEOTIDE SEQUENCE [LARGE SCALE GENOMIC DNA]</scope>
    <source>
        <strain evidence="2 3">RO10H11247</strain>
    </source>
</reference>
<evidence type="ECO:0000256" key="1">
    <source>
        <dbReference type="SAM" id="MobiDB-lite"/>
    </source>
</evidence>
<dbReference type="VEuPathDB" id="FungiDB:VP01_3005g2"/>
<feature type="region of interest" description="Disordered" evidence="1">
    <location>
        <begin position="272"/>
        <end position="355"/>
    </location>
</feature>
<feature type="compositionally biased region" description="Polar residues" evidence="1">
    <location>
        <begin position="580"/>
        <end position="602"/>
    </location>
</feature>
<feature type="region of interest" description="Disordered" evidence="1">
    <location>
        <begin position="723"/>
        <end position="746"/>
    </location>
</feature>
<sequence>MNYPQPHHPPFQSRPPPPQQQLPLGFPSPPPPHLPLVLDLIRTEKIYVSDLYAVINRIASAYSTSNFPPPHLDHHFRLTETVFRAHKSFLSQSISPIDPPPPTYHLLSFVSLFNHLIHCLLPVYHRYCHPNGWAGGGGWASDPHVKSNHVLNQILLSLAWPGSVSPPSQAQSAGPSPIVTCPPIFPEAPYPTDDLLLYDSDSAPHATLTVFFALPFARLVYYHRLAKLLLQSLQHGRPEHKAVFESSRQISILLDQGRAQWNISPLELISAIQPPTEPNPNRLPPPTTHRHVSPVSPAQPYSNSKGVVSPLPPNLRTSTEADVSGLAESSIGSTTDEVFDRTNPSTPLSSSSTTFEAQQQTSFTSPGGMVQVNRGVFVQQAVLNLQSQLDTTRCQDIFTMSPKHCRLLLAPPTLTYSRSLRYSSDAKFKIRPQSDPNREIETPFGRLILLTDLLMFCEYKEQSSPTHPAMWLMYPPLASKHLQVTPVVNDPEFAFDVVAMGKEVVRVVVNNQVERDAWVQHLHETIEFGLQPVPLQKQVGPSAHEYLNQAPHDQHRPASNSPKLSALSKLSINGFPPRLGTQSQPISPSFSCNSERPSSSFSAHVEPHTPSLPPSGLIQVNKNPLNLGGSISPGQASPHASVPPPHDHQHPAWHHGRGSLEGSDLSPQRLNMSGNAGQPLRSPAMYSDSQHSQPGPEHPHAVLDGSHPGQTMALRTLRKAPSAHTLGAPFDPRAVNLPPLPISLGPGLRPLEDTRMVPRFPGMMTPDPIIRPTSTEPYGGRQYRPPSAAIQNVHDRPPSGTTSNSRSSNLPRTSGHRSDDSDSLPPSSPQEPQNVQSILAAEMKTKVFLKQSHSQWKPLGTAKLRVFVQKPGNSKQLVVGTDKGKTLISTMVLTDGIERVGRTGVAVDLSNRGVRTGIVYMLQMKSETSASGLFEQLLEGSDRRPK</sequence>
<dbReference type="InterPro" id="IPR035899">
    <property type="entry name" value="DBL_dom_sf"/>
</dbReference>
<feature type="region of interest" description="Disordered" evidence="1">
    <location>
        <begin position="759"/>
        <end position="834"/>
    </location>
</feature>
<dbReference type="EMBL" id="LAVV01007953">
    <property type="protein sequence ID" value="KNZ54217.1"/>
    <property type="molecule type" value="Genomic_DNA"/>
</dbReference>
<name>A0A0L6V124_9BASI</name>
<dbReference type="SUPFAM" id="SSF50729">
    <property type="entry name" value="PH domain-like"/>
    <property type="match status" value="1"/>
</dbReference>
<dbReference type="AlphaFoldDB" id="A0A0L6V124"/>
<dbReference type="OrthoDB" id="6244550at2759"/>
<accession>A0A0L6V124</accession>
<gene>
    <name evidence="2" type="ORF">VP01_3005g2</name>
</gene>
<organism evidence="2 3">
    <name type="scientific">Puccinia sorghi</name>
    <dbReference type="NCBI Taxonomy" id="27349"/>
    <lineage>
        <taxon>Eukaryota</taxon>
        <taxon>Fungi</taxon>
        <taxon>Dikarya</taxon>
        <taxon>Basidiomycota</taxon>
        <taxon>Pucciniomycotina</taxon>
        <taxon>Pucciniomycetes</taxon>
        <taxon>Pucciniales</taxon>
        <taxon>Pucciniaceae</taxon>
        <taxon>Puccinia</taxon>
    </lineage>
</organism>
<evidence type="ECO:0000313" key="3">
    <source>
        <dbReference type="Proteomes" id="UP000037035"/>
    </source>
</evidence>
<comment type="caution">
    <text evidence="2">The sequence shown here is derived from an EMBL/GenBank/DDBJ whole genome shotgun (WGS) entry which is preliminary data.</text>
</comment>
<dbReference type="SUPFAM" id="SSF48065">
    <property type="entry name" value="DBL homology domain (DH-domain)"/>
    <property type="match status" value="1"/>
</dbReference>